<dbReference type="GO" id="GO:0006508">
    <property type="term" value="P:proteolysis"/>
    <property type="evidence" value="ECO:0007669"/>
    <property type="project" value="UniProtKB-KW"/>
</dbReference>
<dbReference type="FunFam" id="3.90.70.10:FF:000103">
    <property type="entry name" value="Hypothetical LOC496748"/>
    <property type="match status" value="1"/>
</dbReference>
<dbReference type="Gene3D" id="3.90.70.10">
    <property type="entry name" value="Cysteine proteinases"/>
    <property type="match status" value="1"/>
</dbReference>
<keyword evidence="6" id="KW-1015">Disulfide bond</keyword>
<evidence type="ECO:0000313" key="7">
    <source>
        <dbReference type="EMBL" id="OWR48723.1"/>
    </source>
</evidence>
<dbReference type="PRINTS" id="PR00705">
    <property type="entry name" value="PAPAIN"/>
</dbReference>
<evidence type="ECO:0000256" key="1">
    <source>
        <dbReference type="ARBA" id="ARBA00008455"/>
    </source>
</evidence>
<dbReference type="SMART" id="SM00645">
    <property type="entry name" value="Pept_C1"/>
    <property type="match status" value="1"/>
</dbReference>
<dbReference type="EMBL" id="AGBW02010321">
    <property type="protein sequence ID" value="OWR48723.1"/>
    <property type="molecule type" value="Genomic_DNA"/>
</dbReference>
<dbReference type="eggNOG" id="KOG1542">
    <property type="taxonomic scope" value="Eukaryota"/>
</dbReference>
<dbReference type="InterPro" id="IPR039417">
    <property type="entry name" value="Peptidase_C1A_papain-like"/>
</dbReference>
<dbReference type="InterPro" id="IPR000668">
    <property type="entry name" value="Peptidase_C1A_C"/>
</dbReference>
<comment type="similarity">
    <text evidence="1">Belongs to the peptidase C1 family.</text>
</comment>
<comment type="caution">
    <text evidence="7">The sequence shown here is derived from an EMBL/GenBank/DDBJ whole genome shotgun (WGS) entry which is preliminary data.</text>
</comment>
<dbReference type="InterPro" id="IPR025661">
    <property type="entry name" value="Pept_asp_AS"/>
</dbReference>
<evidence type="ECO:0000256" key="3">
    <source>
        <dbReference type="ARBA" id="ARBA00022801"/>
    </source>
</evidence>
<dbReference type="Proteomes" id="UP000007151">
    <property type="component" value="Unassembled WGS sequence"/>
</dbReference>
<keyword evidence="3" id="KW-0378">Hydrolase</keyword>
<evidence type="ECO:0000313" key="8">
    <source>
        <dbReference type="Proteomes" id="UP000007151"/>
    </source>
</evidence>
<evidence type="ECO:0000256" key="5">
    <source>
        <dbReference type="ARBA" id="ARBA00023145"/>
    </source>
</evidence>
<dbReference type="InterPro" id="IPR038765">
    <property type="entry name" value="Papain-like_cys_pep_sf"/>
</dbReference>
<gene>
    <name evidence="7" type="ORF">KGM_210899</name>
</gene>
<keyword evidence="8" id="KW-1185">Reference proteome</keyword>
<dbReference type="SUPFAM" id="SSF54001">
    <property type="entry name" value="Cysteine proteinases"/>
    <property type="match status" value="1"/>
</dbReference>
<reference evidence="7 8" key="1">
    <citation type="journal article" date="2011" name="Cell">
        <title>The monarch butterfly genome yields insights into long-distance migration.</title>
        <authorList>
            <person name="Zhan S."/>
            <person name="Merlin C."/>
            <person name="Boore J.L."/>
            <person name="Reppert S.M."/>
        </authorList>
    </citation>
    <scope>NUCLEOTIDE SEQUENCE [LARGE SCALE GENOMIC DNA]</scope>
    <source>
        <strain evidence="7">F-2</strain>
    </source>
</reference>
<evidence type="ECO:0000256" key="6">
    <source>
        <dbReference type="ARBA" id="ARBA00023157"/>
    </source>
</evidence>
<dbReference type="GO" id="GO:0008234">
    <property type="term" value="F:cysteine-type peptidase activity"/>
    <property type="evidence" value="ECO:0007669"/>
    <property type="project" value="UniProtKB-KW"/>
</dbReference>
<dbReference type="PROSITE" id="PS00640">
    <property type="entry name" value="THIOL_PROTEASE_ASN"/>
    <property type="match status" value="1"/>
</dbReference>
<dbReference type="KEGG" id="dpl:KGM_210899"/>
<dbReference type="Pfam" id="PF08246">
    <property type="entry name" value="Inhibitor_I29"/>
    <property type="match status" value="1"/>
</dbReference>
<dbReference type="AlphaFoldDB" id="A0A212F4S5"/>
<evidence type="ECO:0000256" key="4">
    <source>
        <dbReference type="ARBA" id="ARBA00022807"/>
    </source>
</evidence>
<sequence length="336" mass="37633">MIVFVLCAISFTAAAPQNDVSDVEKVRKPVFYSMDEAPILFENFIREYNKKYDSKEKEERFKIFVNNLKRINDLNHKSTNAVHGINKFTDLSKEEFKKFYTGFKPDKSFLDDNIKKPSQLSFNITAPPAFDWRDKGVVTRVKNQGTCGSCWAFSTIGNVESVNAIKHGNLVELSEQQLVDCDSKDEACDSGLPDNAQQYLVSHGAISEQSYPYKGYAANCTYDSSQVVVRLSNFEKVVLSECQMAEKLYSTAPLSIVIAAEVLGTYTKGILVNECEQSQDLNHAVLLVGYGNEGGTNFWILKNSWGTNWGEGGYFRIKRGVNCLMITDYGVLSGII</sequence>
<dbReference type="PROSITE" id="PS00139">
    <property type="entry name" value="THIOL_PROTEASE_CYS"/>
    <property type="match status" value="1"/>
</dbReference>
<dbReference type="OrthoDB" id="10253408at2759"/>
<protein>
    <submittedName>
        <fullName evidence="7">Cathepsin</fullName>
    </submittedName>
</protein>
<dbReference type="InterPro" id="IPR000169">
    <property type="entry name" value="Pept_cys_AS"/>
</dbReference>
<keyword evidence="4" id="KW-0788">Thiol protease</keyword>
<name>A0A212F4S5_DANPL</name>
<keyword evidence="5" id="KW-0865">Zymogen</keyword>
<dbReference type="InterPro" id="IPR013128">
    <property type="entry name" value="Peptidase_C1A"/>
</dbReference>
<dbReference type="Pfam" id="PF00112">
    <property type="entry name" value="Peptidase_C1"/>
    <property type="match status" value="1"/>
</dbReference>
<dbReference type="InterPro" id="IPR013201">
    <property type="entry name" value="Prot_inhib_I29"/>
</dbReference>
<dbReference type="SMART" id="SM00848">
    <property type="entry name" value="Inhibitor_I29"/>
    <property type="match status" value="1"/>
</dbReference>
<accession>A0A212F4S5</accession>
<keyword evidence="2" id="KW-0645">Protease</keyword>
<evidence type="ECO:0000256" key="2">
    <source>
        <dbReference type="ARBA" id="ARBA00022670"/>
    </source>
</evidence>
<proteinExistence type="inferred from homology"/>
<dbReference type="STRING" id="278856.A0A212F4S5"/>
<dbReference type="CDD" id="cd02248">
    <property type="entry name" value="Peptidase_C1A"/>
    <property type="match status" value="1"/>
</dbReference>
<organism evidence="7 8">
    <name type="scientific">Danaus plexippus plexippus</name>
    <dbReference type="NCBI Taxonomy" id="278856"/>
    <lineage>
        <taxon>Eukaryota</taxon>
        <taxon>Metazoa</taxon>
        <taxon>Ecdysozoa</taxon>
        <taxon>Arthropoda</taxon>
        <taxon>Hexapoda</taxon>
        <taxon>Insecta</taxon>
        <taxon>Pterygota</taxon>
        <taxon>Neoptera</taxon>
        <taxon>Endopterygota</taxon>
        <taxon>Lepidoptera</taxon>
        <taxon>Glossata</taxon>
        <taxon>Ditrysia</taxon>
        <taxon>Papilionoidea</taxon>
        <taxon>Nymphalidae</taxon>
        <taxon>Danainae</taxon>
        <taxon>Danaini</taxon>
        <taxon>Danaina</taxon>
        <taxon>Danaus</taxon>
        <taxon>Danaus</taxon>
    </lineage>
</organism>
<dbReference type="PROSITE" id="PS00639">
    <property type="entry name" value="THIOL_PROTEASE_HIS"/>
    <property type="match status" value="1"/>
</dbReference>
<dbReference type="InterPro" id="IPR025660">
    <property type="entry name" value="Pept_his_AS"/>
</dbReference>
<dbReference type="PANTHER" id="PTHR12411">
    <property type="entry name" value="CYSTEINE PROTEASE FAMILY C1-RELATED"/>
    <property type="match status" value="1"/>
</dbReference>